<sequence length="212" mass="24850">MESVQEEPPSGPPNARRSPKNYVHHLSKLLDQLDDAMRDRTSQAASRRKRYYDLRANPQRFEIGDHVLLFSPRIHSGQKRKFRKPWTGPYQIVEQLSTVTYRIQHLRRRDVVHVVHEDRLKHCPDDLRLPACRLVSRHPPMSTPPPMQPNSWIRTYCEPDARTARLPQLLLLDPSTPSPRQPPSPRPSPPVVERAKRLTRKPTWLRDYVTHV</sequence>
<accession>A0A5S6QFT1</accession>
<dbReference type="InterPro" id="IPR054465">
    <property type="entry name" value="Integrase_p58-like_C"/>
</dbReference>
<reference evidence="4" key="1">
    <citation type="submission" date="2019-12" db="UniProtKB">
        <authorList>
            <consortium name="WormBaseParasite"/>
        </authorList>
    </citation>
    <scope>IDENTIFICATION</scope>
</reference>
<name>A0A5S6QFT1_TRIMR</name>
<organism evidence="3 4">
    <name type="scientific">Trichuris muris</name>
    <name type="common">Mouse whipworm</name>
    <dbReference type="NCBI Taxonomy" id="70415"/>
    <lineage>
        <taxon>Eukaryota</taxon>
        <taxon>Metazoa</taxon>
        <taxon>Ecdysozoa</taxon>
        <taxon>Nematoda</taxon>
        <taxon>Enoplea</taxon>
        <taxon>Dorylaimia</taxon>
        <taxon>Trichinellida</taxon>
        <taxon>Trichuridae</taxon>
        <taxon>Trichuris</taxon>
    </lineage>
</organism>
<evidence type="ECO:0000256" key="1">
    <source>
        <dbReference type="SAM" id="MobiDB-lite"/>
    </source>
</evidence>
<evidence type="ECO:0000313" key="4">
    <source>
        <dbReference type="WBParaSite" id="TMUE_2000006246.1"/>
    </source>
</evidence>
<dbReference type="Proteomes" id="UP000046395">
    <property type="component" value="Unassembled WGS sequence"/>
</dbReference>
<proteinExistence type="predicted"/>
<evidence type="ECO:0000259" key="2">
    <source>
        <dbReference type="Pfam" id="PF22938"/>
    </source>
</evidence>
<keyword evidence="3" id="KW-1185">Reference proteome</keyword>
<dbReference type="WBParaSite" id="TMUE_2000006246.1">
    <property type="protein sequence ID" value="TMUE_2000006246.1"/>
    <property type="gene ID" value="WBGene00292614"/>
</dbReference>
<feature type="region of interest" description="Disordered" evidence="1">
    <location>
        <begin position="1"/>
        <end position="21"/>
    </location>
</feature>
<feature type="compositionally biased region" description="Pro residues" evidence="1">
    <location>
        <begin position="176"/>
        <end position="190"/>
    </location>
</feature>
<feature type="region of interest" description="Disordered" evidence="1">
    <location>
        <begin position="172"/>
        <end position="197"/>
    </location>
</feature>
<dbReference type="Pfam" id="PF22938">
    <property type="entry name" value="Integrase_p58_C"/>
    <property type="match status" value="1"/>
</dbReference>
<evidence type="ECO:0000313" key="3">
    <source>
        <dbReference type="Proteomes" id="UP000046395"/>
    </source>
</evidence>
<dbReference type="AlphaFoldDB" id="A0A5S6QFT1"/>
<feature type="domain" description="Integrase p58-like C-terminal" evidence="2">
    <location>
        <begin position="88"/>
        <end position="121"/>
    </location>
</feature>
<protein>
    <submittedName>
        <fullName evidence="4">Integrase zinc-binding domain-containing protein</fullName>
    </submittedName>
</protein>